<gene>
    <name evidence="3" type="ORF">KFK09_008607</name>
</gene>
<feature type="region of interest" description="Disordered" evidence="1">
    <location>
        <begin position="1"/>
        <end position="41"/>
    </location>
</feature>
<dbReference type="AlphaFoldDB" id="A0A8T3BPZ4"/>
<dbReference type="InterPro" id="IPR004330">
    <property type="entry name" value="FAR1_DNA_bnd_dom"/>
</dbReference>
<dbReference type="PANTHER" id="PTHR47718:SF17">
    <property type="entry name" value="PROTEIN FAR1-RELATED SEQUENCE 5-LIKE"/>
    <property type="match status" value="1"/>
</dbReference>
<organism evidence="3 4">
    <name type="scientific">Dendrobium nobile</name>
    <name type="common">Orchid</name>
    <dbReference type="NCBI Taxonomy" id="94219"/>
    <lineage>
        <taxon>Eukaryota</taxon>
        <taxon>Viridiplantae</taxon>
        <taxon>Streptophyta</taxon>
        <taxon>Embryophyta</taxon>
        <taxon>Tracheophyta</taxon>
        <taxon>Spermatophyta</taxon>
        <taxon>Magnoliopsida</taxon>
        <taxon>Liliopsida</taxon>
        <taxon>Asparagales</taxon>
        <taxon>Orchidaceae</taxon>
        <taxon>Epidendroideae</taxon>
        <taxon>Malaxideae</taxon>
        <taxon>Dendrobiinae</taxon>
        <taxon>Dendrobium</taxon>
    </lineage>
</organism>
<evidence type="ECO:0000313" key="4">
    <source>
        <dbReference type="Proteomes" id="UP000829196"/>
    </source>
</evidence>
<reference evidence="3" key="1">
    <citation type="journal article" date="2022" name="Front. Genet.">
        <title>Chromosome-Scale Assembly of the Dendrobium nobile Genome Provides Insights Into the Molecular Mechanism of the Biosynthesis of the Medicinal Active Ingredient of Dendrobium.</title>
        <authorList>
            <person name="Xu Q."/>
            <person name="Niu S.-C."/>
            <person name="Li K.-L."/>
            <person name="Zheng P.-J."/>
            <person name="Zhang X.-J."/>
            <person name="Jia Y."/>
            <person name="Liu Y."/>
            <person name="Niu Y.-X."/>
            <person name="Yu L.-H."/>
            <person name="Chen D.-F."/>
            <person name="Zhang G.-Q."/>
        </authorList>
    </citation>
    <scope>NUCLEOTIDE SEQUENCE</scope>
    <source>
        <tissue evidence="3">Leaf</tissue>
    </source>
</reference>
<sequence length="490" mass="53544">MDYSAKREVEEGMEEGVHESERMYESKGLVHESESEPNLAGNSSGFNISAVYKDETEAYECFCTYAHDNGFSVRKDHHSFWPNSRKIKSKDFVCSKAGFKKSDYHTSGKRKRFTRPVVRTGYPAMVRFVTDEDGYWHVKRFIESHNHELVTPADRHLLRSCRNIIEEKASILKSMTDAGIRTGDAYAYLAEEVGGCENVGFSKRDAYNFIQKEKRARIEIGDTNSLIQLFKDRQVEDHMFAWDEEFIKAVGEMSIDFVSTDSSRFLVNYIEKKNQNHPWVVHFDATEGGKKRNEKDVASSQGGTANLKDPLKRRPKGISNARLKSHWEKKKRPKSRDSTIILLTEITSLIFFFKYGTIFFDELSSFSSSSLFLFGDELSFGGGTSLADGGGGGTSCIGGSGRSSLANGGGGGIGGCGSSLANGGCGGIGCCGRSSLAIGGGGGIGCCGRSSLAIGGGGGRTCIGACPEVCKVVFFTDWKLEAELAICGFS</sequence>
<keyword evidence="4" id="KW-1185">Reference proteome</keyword>
<dbReference type="OrthoDB" id="2402896at2759"/>
<name>A0A8T3BPZ4_DENNO</name>
<evidence type="ECO:0000259" key="2">
    <source>
        <dbReference type="Pfam" id="PF03101"/>
    </source>
</evidence>
<feature type="region of interest" description="Disordered" evidence="1">
    <location>
        <begin position="290"/>
        <end position="315"/>
    </location>
</feature>
<dbReference type="Pfam" id="PF03101">
    <property type="entry name" value="FAR1"/>
    <property type="match status" value="1"/>
</dbReference>
<comment type="caution">
    <text evidence="3">The sequence shown here is derived from an EMBL/GenBank/DDBJ whole genome shotgun (WGS) entry which is preliminary data.</text>
</comment>
<evidence type="ECO:0000256" key="1">
    <source>
        <dbReference type="SAM" id="MobiDB-lite"/>
    </source>
</evidence>
<feature type="compositionally biased region" description="Basic and acidic residues" evidence="1">
    <location>
        <begin position="1"/>
        <end position="34"/>
    </location>
</feature>
<accession>A0A8T3BPZ4</accession>
<protein>
    <recommendedName>
        <fullName evidence="2">FAR1 domain-containing protein</fullName>
    </recommendedName>
</protein>
<dbReference type="Proteomes" id="UP000829196">
    <property type="component" value="Unassembled WGS sequence"/>
</dbReference>
<feature type="domain" description="FAR1" evidence="2">
    <location>
        <begin position="62"/>
        <end position="150"/>
    </location>
</feature>
<dbReference type="PANTHER" id="PTHR47718">
    <property type="entry name" value="OS01G0519700 PROTEIN"/>
    <property type="match status" value="1"/>
</dbReference>
<dbReference type="EMBL" id="JAGYWB010000007">
    <property type="protein sequence ID" value="KAI0515936.1"/>
    <property type="molecule type" value="Genomic_DNA"/>
</dbReference>
<proteinExistence type="predicted"/>
<evidence type="ECO:0000313" key="3">
    <source>
        <dbReference type="EMBL" id="KAI0515936.1"/>
    </source>
</evidence>